<evidence type="ECO:0000313" key="4">
    <source>
        <dbReference type="Proteomes" id="UP001234989"/>
    </source>
</evidence>
<dbReference type="PANTHER" id="PTHR33116:SF85">
    <property type="entry name" value="REVERSE TRANSCRIPTASE ZINC-BINDING DOMAIN-CONTAINING PROTEIN"/>
    <property type="match status" value="1"/>
</dbReference>
<dbReference type="SUPFAM" id="SSF56219">
    <property type="entry name" value="DNase I-like"/>
    <property type="match status" value="1"/>
</dbReference>
<dbReference type="Gene3D" id="3.60.10.10">
    <property type="entry name" value="Endonuclease/exonuclease/phosphatase"/>
    <property type="match status" value="1"/>
</dbReference>
<accession>A0AAF0QJY3</accession>
<evidence type="ECO:0000313" key="3">
    <source>
        <dbReference type="EMBL" id="WMV25197.1"/>
    </source>
</evidence>
<sequence>MGGFMSQGLREECQAKRGKPRQKAKAAPNLELLPQAPRPSPRLVVMTTGKWEAPWSFLGQGRGTSKCLRHCLTLHKRDHESWSTSRLVKDFSWHLSGVYAPKNREEREEVRWELGAVRSLFDVPWVIAGDFNVVIFPSEKKSCIRITKAMEDFSAFIEDMEREDPPLIGGSFTWRKGDNYDTAARLDRLHSSLQVEIPQSEVERMEQTVQGNLGLQKQNILNQLYDLDVIQAHRCLSDDESFLRAVLTEPAMIREEIIDFYQNLYKENEHWRPQFSPTDQATLNEEDNVMLQSQFGEQHIKECVFACAGDKAPSPDGFTMAFFIQYWEVVKTDVIATVQNFHSQGYFEKSFNATFIALIPKKMGATELKDFRPISLVSSVYKIISKLLTERLKKVMSKLVDKHQMAFIKEKEQLKYLRVIFVLFEAVSGLHINWGNSFIYPVNEVSAINSLADILGGKMGELPTTYLGMPLGAMSKSRNIWNAVVEKECLREARLHPEEFFMARNGEGEKKYHLVKWEVVTNSKKEGGMGIKNLKVQNQSLLLKWLWRFVSEEQGLWKDAIVSKYTMEGLWITKQVRSPYGVGLWRTIRNQWPKMWGNLRIVIGNGRRTSFWNDVWVGQYPLKQLYPVIYNLNQQKEATVADVKDNQGWNLSFRRILNDREIDSLTDFYNTLEQAINFQPNKDNLHWLRANNGKFTRHLDRSAAMLLPWPWKMIWKVKVPHKDWEINEVLSLLHTLEECNLDEQTIDRLLWGNTKEGNYTVKESYNFWCSRNGILDVFPWKRIWRTRQPKVSCFTWIAIHKVCLTQDNLRKKGIILINRCHLCGKDKETVNHLFLHCPTATDLWHFSHTVFGLQWVMPFSIKDVCANWIGWRINKTLKRLWRVIPAVIFWSLWKERNCAVFDGISTHTSPLKTKCLSTLFNWHFLSPVNSVDNFLDFVSSLTLA</sequence>
<dbReference type="InterPro" id="IPR026960">
    <property type="entry name" value="RVT-Znf"/>
</dbReference>
<reference evidence="3" key="1">
    <citation type="submission" date="2023-08" db="EMBL/GenBank/DDBJ databases">
        <title>A de novo genome assembly of Solanum verrucosum Schlechtendal, a Mexican diploid species geographically isolated from the other diploid A-genome species in potato relatives.</title>
        <authorList>
            <person name="Hosaka K."/>
        </authorList>
    </citation>
    <scope>NUCLEOTIDE SEQUENCE</scope>
    <source>
        <tissue evidence="3">Young leaves</tissue>
    </source>
</reference>
<feature type="region of interest" description="Disordered" evidence="1">
    <location>
        <begin position="1"/>
        <end position="28"/>
    </location>
</feature>
<dbReference type="PANTHER" id="PTHR33116">
    <property type="entry name" value="REVERSE TRANSCRIPTASE ZINC-BINDING DOMAIN-CONTAINING PROTEIN-RELATED-RELATED"/>
    <property type="match status" value="1"/>
</dbReference>
<dbReference type="EMBL" id="CP133615">
    <property type="protein sequence ID" value="WMV25197.1"/>
    <property type="molecule type" value="Genomic_DNA"/>
</dbReference>
<gene>
    <name evidence="3" type="ORF">MTR67_018582</name>
</gene>
<organism evidence="3 4">
    <name type="scientific">Solanum verrucosum</name>
    <dbReference type="NCBI Taxonomy" id="315347"/>
    <lineage>
        <taxon>Eukaryota</taxon>
        <taxon>Viridiplantae</taxon>
        <taxon>Streptophyta</taxon>
        <taxon>Embryophyta</taxon>
        <taxon>Tracheophyta</taxon>
        <taxon>Spermatophyta</taxon>
        <taxon>Magnoliopsida</taxon>
        <taxon>eudicotyledons</taxon>
        <taxon>Gunneridae</taxon>
        <taxon>Pentapetalae</taxon>
        <taxon>asterids</taxon>
        <taxon>lamiids</taxon>
        <taxon>Solanales</taxon>
        <taxon>Solanaceae</taxon>
        <taxon>Solanoideae</taxon>
        <taxon>Solaneae</taxon>
        <taxon>Solanum</taxon>
    </lineage>
</organism>
<dbReference type="AlphaFoldDB" id="A0AAF0QJY3"/>
<dbReference type="InterPro" id="IPR036691">
    <property type="entry name" value="Endo/exonu/phosph_ase_sf"/>
</dbReference>
<evidence type="ECO:0000256" key="1">
    <source>
        <dbReference type="SAM" id="MobiDB-lite"/>
    </source>
</evidence>
<dbReference type="Proteomes" id="UP001234989">
    <property type="component" value="Chromosome 4"/>
</dbReference>
<dbReference type="Pfam" id="PF13966">
    <property type="entry name" value="zf-RVT"/>
    <property type="match status" value="1"/>
</dbReference>
<evidence type="ECO:0000259" key="2">
    <source>
        <dbReference type="Pfam" id="PF13966"/>
    </source>
</evidence>
<proteinExistence type="predicted"/>
<feature type="domain" description="Reverse transcriptase zinc-binding" evidence="2">
    <location>
        <begin position="759"/>
        <end position="844"/>
    </location>
</feature>
<keyword evidence="4" id="KW-1185">Reference proteome</keyword>
<name>A0AAF0QJY3_SOLVR</name>
<protein>
    <recommendedName>
        <fullName evidence="2">Reverse transcriptase zinc-binding domain-containing protein</fullName>
    </recommendedName>
</protein>